<dbReference type="PROSITE" id="PS00379">
    <property type="entry name" value="CDP_ALCOHOL_P_TRANSF"/>
    <property type="match status" value="1"/>
</dbReference>
<evidence type="ECO:0000256" key="8">
    <source>
        <dbReference type="ARBA" id="ARBA00023209"/>
    </source>
</evidence>
<dbReference type="InterPro" id="IPR048254">
    <property type="entry name" value="CDP_ALCOHOL_P_TRANSF_CS"/>
</dbReference>
<reference evidence="12 13" key="1">
    <citation type="journal article" date="2024" name="IMA Fungus">
        <title>IMA Genome - F19 : A genome assembly and annotation guide to empower mycologists, including annotated draft genome sequences of Ceratocystis pirilliformis, Diaporthe australafricana, Fusarium ophioides, Paecilomyces lecythidis, and Sporothrix stenoceras.</title>
        <authorList>
            <person name="Aylward J."/>
            <person name="Wilson A.M."/>
            <person name="Visagie C.M."/>
            <person name="Spraker J."/>
            <person name="Barnes I."/>
            <person name="Buitendag C."/>
            <person name="Ceriani C."/>
            <person name="Del Mar Angel L."/>
            <person name="du Plessis D."/>
            <person name="Fuchs T."/>
            <person name="Gasser K."/>
            <person name="Kramer D."/>
            <person name="Li W."/>
            <person name="Munsamy K."/>
            <person name="Piso A."/>
            <person name="Price J.L."/>
            <person name="Sonnekus B."/>
            <person name="Thomas C."/>
            <person name="van der Nest A."/>
            <person name="van Dijk A."/>
            <person name="van Heerden A."/>
            <person name="van Vuuren N."/>
            <person name="Yilmaz N."/>
            <person name="Duong T.A."/>
            <person name="van der Merwe N.A."/>
            <person name="Wingfield M.J."/>
            <person name="Wingfield B.D."/>
        </authorList>
    </citation>
    <scope>NUCLEOTIDE SEQUENCE [LARGE SCALE GENOMIC DNA]</scope>
    <source>
        <strain evidence="12 13">CMW 12675</strain>
    </source>
</reference>
<protein>
    <submittedName>
        <fullName evidence="12">Uncharacterized protein</fullName>
    </submittedName>
</protein>
<keyword evidence="6" id="KW-0443">Lipid metabolism</keyword>
<dbReference type="PANTHER" id="PTHR14269:SF60">
    <property type="entry name" value="CARDIOLIPIN SYNTHASE (CMP-FORMING)"/>
    <property type="match status" value="1"/>
</dbReference>
<comment type="caution">
    <text evidence="12">The sequence shown here is derived from an EMBL/GenBank/DDBJ whole genome shotgun (WGS) entry which is preliminary data.</text>
</comment>
<keyword evidence="8" id="KW-0594">Phospholipid biosynthesis</keyword>
<comment type="similarity">
    <text evidence="10">Belongs to the CDP-alcohol phosphatidyltransferase class-I family.</text>
</comment>
<dbReference type="Proteomes" id="UP001583280">
    <property type="component" value="Unassembled WGS sequence"/>
</dbReference>
<evidence type="ECO:0000313" key="13">
    <source>
        <dbReference type="Proteomes" id="UP001583280"/>
    </source>
</evidence>
<evidence type="ECO:0000256" key="2">
    <source>
        <dbReference type="ARBA" id="ARBA00022516"/>
    </source>
</evidence>
<dbReference type="Gene3D" id="1.20.120.1760">
    <property type="match status" value="1"/>
</dbReference>
<evidence type="ECO:0000256" key="1">
    <source>
        <dbReference type="ARBA" id="ARBA00004141"/>
    </source>
</evidence>
<sequence length="314" mass="34521">MNVLLRSVSSYRGISQSSTKVPHLSVLLSVQGHHHQNYNRDHSTLALSTGTNTLARNLVHNTPKLWATRSFSSRLTSWNKSQKTQAPEKNTIPVAPISNATVPASVSAKKPTVLEVHEDIYTLPNILTFSRLLASPAIGYLILHDHRAWAVGLFAYAGITDMLDGWIARKWNQRTVVGTVIDPAADKALMTILTVCLAMKGGLPVWLAVIILGRDVGLAISAIYYRYISLPAPKTFKRYWDLSIPSAEVHPTTISKVNTALQLGLIGLATAAPIIPYDLTTVLNYFQYIVATTTIWSGASYIYSKDAVKILKKM</sequence>
<dbReference type="InterPro" id="IPR000462">
    <property type="entry name" value="CDP-OH_P_trans"/>
</dbReference>
<evidence type="ECO:0000256" key="11">
    <source>
        <dbReference type="SAM" id="Phobius"/>
    </source>
</evidence>
<accession>A0ABR3Z532</accession>
<keyword evidence="9" id="KW-1208">Phospholipid metabolism</keyword>
<dbReference type="EMBL" id="JAWDJO010000069">
    <property type="protein sequence ID" value="KAL1895748.1"/>
    <property type="molecule type" value="Genomic_DNA"/>
</dbReference>
<evidence type="ECO:0000256" key="7">
    <source>
        <dbReference type="ARBA" id="ARBA00023136"/>
    </source>
</evidence>
<evidence type="ECO:0000256" key="9">
    <source>
        <dbReference type="ARBA" id="ARBA00023264"/>
    </source>
</evidence>
<feature type="transmembrane region" description="Helical" evidence="11">
    <location>
        <begin position="285"/>
        <end position="304"/>
    </location>
</feature>
<evidence type="ECO:0000313" key="12">
    <source>
        <dbReference type="EMBL" id="KAL1895748.1"/>
    </source>
</evidence>
<keyword evidence="2" id="KW-0444">Lipid biosynthesis</keyword>
<keyword evidence="5 11" id="KW-1133">Transmembrane helix</keyword>
<dbReference type="PANTHER" id="PTHR14269">
    <property type="entry name" value="CDP-DIACYLGLYCEROL--GLYCEROL-3-PHOSPHATE 3-PHOSPHATIDYLTRANSFERASE-RELATED"/>
    <property type="match status" value="1"/>
</dbReference>
<evidence type="ECO:0000256" key="6">
    <source>
        <dbReference type="ARBA" id="ARBA00023098"/>
    </source>
</evidence>
<keyword evidence="3 10" id="KW-0808">Transferase</keyword>
<dbReference type="Pfam" id="PF01066">
    <property type="entry name" value="CDP-OH_P_transf"/>
    <property type="match status" value="1"/>
</dbReference>
<feature type="transmembrane region" description="Helical" evidence="11">
    <location>
        <begin position="260"/>
        <end position="279"/>
    </location>
</feature>
<keyword evidence="4 11" id="KW-0812">Transmembrane</keyword>
<organism evidence="12 13">
    <name type="scientific">Ceratocystis pirilliformis</name>
    <dbReference type="NCBI Taxonomy" id="259994"/>
    <lineage>
        <taxon>Eukaryota</taxon>
        <taxon>Fungi</taxon>
        <taxon>Dikarya</taxon>
        <taxon>Ascomycota</taxon>
        <taxon>Pezizomycotina</taxon>
        <taxon>Sordariomycetes</taxon>
        <taxon>Hypocreomycetidae</taxon>
        <taxon>Microascales</taxon>
        <taxon>Ceratocystidaceae</taxon>
        <taxon>Ceratocystis</taxon>
    </lineage>
</organism>
<evidence type="ECO:0000256" key="10">
    <source>
        <dbReference type="RuleBase" id="RU003750"/>
    </source>
</evidence>
<evidence type="ECO:0000256" key="5">
    <source>
        <dbReference type="ARBA" id="ARBA00022989"/>
    </source>
</evidence>
<gene>
    <name evidence="12" type="ORF">Cpir12675_003139</name>
</gene>
<comment type="subcellular location">
    <subcellularLocation>
        <location evidence="1">Membrane</location>
        <topology evidence="1">Multi-pass membrane protein</topology>
    </subcellularLocation>
</comment>
<keyword evidence="7 11" id="KW-0472">Membrane</keyword>
<evidence type="ECO:0000256" key="3">
    <source>
        <dbReference type="ARBA" id="ARBA00022679"/>
    </source>
</evidence>
<dbReference type="InterPro" id="IPR043130">
    <property type="entry name" value="CDP-OH_PTrfase_TM_dom"/>
</dbReference>
<evidence type="ECO:0000256" key="4">
    <source>
        <dbReference type="ARBA" id="ARBA00022692"/>
    </source>
</evidence>
<name>A0ABR3Z532_9PEZI</name>
<dbReference type="InterPro" id="IPR050324">
    <property type="entry name" value="CDP-alcohol_PTase-I"/>
</dbReference>
<keyword evidence="13" id="KW-1185">Reference proteome</keyword>
<proteinExistence type="inferred from homology"/>
<feature type="transmembrane region" description="Helical" evidence="11">
    <location>
        <begin position="205"/>
        <end position="228"/>
    </location>
</feature>